<comment type="caution">
    <text evidence="2">The sequence shown here is derived from an EMBL/GenBank/DDBJ whole genome shotgun (WGS) entry which is preliminary data.</text>
</comment>
<reference evidence="2 3" key="1">
    <citation type="submission" date="2023-11" db="EMBL/GenBank/DDBJ databases">
        <title>Paucibacter sp. nov., isolated from fresh soil in Korea.</title>
        <authorList>
            <person name="Le N.T.T."/>
        </authorList>
    </citation>
    <scope>NUCLEOTIDE SEQUENCE [LARGE SCALE GENOMIC DNA]</scope>
    <source>
        <strain evidence="2 3">R3-3</strain>
    </source>
</reference>
<accession>A0ABU5DFN4</accession>
<dbReference type="Proteomes" id="UP001285263">
    <property type="component" value="Unassembled WGS sequence"/>
</dbReference>
<evidence type="ECO:0000313" key="2">
    <source>
        <dbReference type="EMBL" id="MDY0744573.1"/>
    </source>
</evidence>
<proteinExistence type="predicted"/>
<evidence type="ECO:0000313" key="3">
    <source>
        <dbReference type="Proteomes" id="UP001285263"/>
    </source>
</evidence>
<organism evidence="2 3">
    <name type="scientific">Roseateles agri</name>
    <dbReference type="NCBI Taxonomy" id="3098619"/>
    <lineage>
        <taxon>Bacteria</taxon>
        <taxon>Pseudomonadati</taxon>
        <taxon>Pseudomonadota</taxon>
        <taxon>Betaproteobacteria</taxon>
        <taxon>Burkholderiales</taxon>
        <taxon>Sphaerotilaceae</taxon>
        <taxon>Roseateles</taxon>
    </lineage>
</organism>
<dbReference type="PROSITE" id="PS01124">
    <property type="entry name" value="HTH_ARAC_FAMILY_2"/>
    <property type="match status" value="1"/>
</dbReference>
<dbReference type="RefSeq" id="WP_320422490.1">
    <property type="nucleotide sequence ID" value="NZ_JAXCLA010000003.1"/>
</dbReference>
<protein>
    <submittedName>
        <fullName evidence="2">Helix-turn-helix domain-containing protein</fullName>
    </submittedName>
</protein>
<dbReference type="InterPro" id="IPR018060">
    <property type="entry name" value="HTH_AraC"/>
</dbReference>
<dbReference type="EMBL" id="JAXCLA010000003">
    <property type="protein sequence ID" value="MDY0744573.1"/>
    <property type="molecule type" value="Genomic_DNA"/>
</dbReference>
<feature type="domain" description="HTH araC/xylS-type" evidence="1">
    <location>
        <begin position="180"/>
        <end position="281"/>
    </location>
</feature>
<name>A0ABU5DFN4_9BURK</name>
<dbReference type="Pfam" id="PF00165">
    <property type="entry name" value="HTH_AraC"/>
    <property type="match status" value="1"/>
</dbReference>
<evidence type="ECO:0000259" key="1">
    <source>
        <dbReference type="PROSITE" id="PS01124"/>
    </source>
</evidence>
<sequence length="295" mass="32644">MAHLATPPQAALAALNRAKVQLWLPRFSLSRCVRAVVTRSTMGIGRTWPADWHDNHFPATPLCSLSWFFEGHADLLRPGLPPQRLPSVYFGGPFTRPTQSRNAPEGHGMMLMLLPDAMHALTGIEPAAFVNRLVPAETVLDSSWRAMTAAVRQAPDDAARVALIEAFLEPRWQALRPAAGAPGQLLLQDWAQGLALRAATSGIGRSLRAAERRIKGWTGLPMRELRGLGRAEQAFFRTLAASDGPVRWAEVAADAGYADQSHLCRETRRVTGFAPAELLRRIEQDESFWIYRIWS</sequence>
<dbReference type="Gene3D" id="1.10.10.60">
    <property type="entry name" value="Homeodomain-like"/>
    <property type="match status" value="1"/>
</dbReference>
<gene>
    <name evidence="2" type="ORF">SNE35_08650</name>
</gene>
<keyword evidence="3" id="KW-1185">Reference proteome</keyword>